<reference evidence="2 3" key="1">
    <citation type="journal article" date="2019" name="Sci. Rep.">
        <title>A high-quality genome of Eragrostis curvula grass provides insights into Poaceae evolution and supports new strategies to enhance forage quality.</title>
        <authorList>
            <person name="Carballo J."/>
            <person name="Santos B.A.C.M."/>
            <person name="Zappacosta D."/>
            <person name="Garbus I."/>
            <person name="Selva J.P."/>
            <person name="Gallo C.A."/>
            <person name="Diaz A."/>
            <person name="Albertini E."/>
            <person name="Caccamo M."/>
            <person name="Echenique V."/>
        </authorList>
    </citation>
    <scope>NUCLEOTIDE SEQUENCE [LARGE SCALE GENOMIC DNA]</scope>
    <source>
        <strain evidence="3">cv. Victoria</strain>
        <tissue evidence="2">Leaf</tissue>
    </source>
</reference>
<dbReference type="OrthoDB" id="1697319at2759"/>
<evidence type="ECO:0000313" key="2">
    <source>
        <dbReference type="EMBL" id="TVU25147.1"/>
    </source>
</evidence>
<dbReference type="InterPro" id="IPR036053">
    <property type="entry name" value="PABP-dom"/>
</dbReference>
<proteinExistence type="predicted"/>
<dbReference type="EMBL" id="RWGY01000013">
    <property type="protein sequence ID" value="TVU25147.1"/>
    <property type="molecule type" value="Genomic_DNA"/>
</dbReference>
<dbReference type="SUPFAM" id="SSF63570">
    <property type="entry name" value="PABC (PABP) domain"/>
    <property type="match status" value="1"/>
</dbReference>
<dbReference type="InterPro" id="IPR002004">
    <property type="entry name" value="PABP_HYD_C"/>
</dbReference>
<gene>
    <name evidence="2" type="ORF">EJB05_27629</name>
</gene>
<dbReference type="AlphaFoldDB" id="A0A5J9UPN0"/>
<evidence type="ECO:0000313" key="3">
    <source>
        <dbReference type="Proteomes" id="UP000324897"/>
    </source>
</evidence>
<dbReference type="Pfam" id="PF00658">
    <property type="entry name" value="MLLE"/>
    <property type="match status" value="1"/>
</dbReference>
<dbReference type="GO" id="GO:0003723">
    <property type="term" value="F:RNA binding"/>
    <property type="evidence" value="ECO:0007669"/>
    <property type="project" value="InterPro"/>
</dbReference>
<evidence type="ECO:0000259" key="1">
    <source>
        <dbReference type="Pfam" id="PF00658"/>
    </source>
</evidence>
<organism evidence="2 3">
    <name type="scientific">Eragrostis curvula</name>
    <name type="common">weeping love grass</name>
    <dbReference type="NCBI Taxonomy" id="38414"/>
    <lineage>
        <taxon>Eukaryota</taxon>
        <taxon>Viridiplantae</taxon>
        <taxon>Streptophyta</taxon>
        <taxon>Embryophyta</taxon>
        <taxon>Tracheophyta</taxon>
        <taxon>Spermatophyta</taxon>
        <taxon>Magnoliopsida</taxon>
        <taxon>Liliopsida</taxon>
        <taxon>Poales</taxon>
        <taxon>Poaceae</taxon>
        <taxon>PACMAD clade</taxon>
        <taxon>Chloridoideae</taxon>
        <taxon>Eragrostideae</taxon>
        <taxon>Eragrostidinae</taxon>
        <taxon>Eragrostis</taxon>
    </lineage>
</organism>
<keyword evidence="3" id="KW-1185">Reference proteome</keyword>
<dbReference type="Proteomes" id="UP000324897">
    <property type="component" value="Chromosome 2"/>
</dbReference>
<comment type="caution">
    <text evidence="2">The sequence shown here is derived from an EMBL/GenBank/DDBJ whole genome shotgun (WGS) entry which is preliminary data.</text>
</comment>
<protein>
    <recommendedName>
        <fullName evidence="1">PABC domain-containing protein</fullName>
    </recommendedName>
</protein>
<dbReference type="Gene3D" id="1.10.1900.10">
    <property type="entry name" value="c-terminal domain of poly(a) binding protein"/>
    <property type="match status" value="1"/>
</dbReference>
<feature type="domain" description="PABC" evidence="1">
    <location>
        <begin position="104"/>
        <end position="128"/>
    </location>
</feature>
<dbReference type="Gramene" id="TVU25147">
    <property type="protein sequence ID" value="TVU25147"/>
    <property type="gene ID" value="EJB05_27629"/>
</dbReference>
<feature type="non-terminal residue" evidence="2">
    <location>
        <position position="1"/>
    </location>
</feature>
<name>A0A5J9UPN0_9POAL</name>
<accession>A0A5J9UPN0</accession>
<sequence length="128" mass="13828">MGKERVLLGEESADIDIALDNMTGQNFAVNVNEYTELIGEEQADAIVIPTREAENAGDTISQKNELAALEERSTSKFSVSYLVKVSMGCGSGRVKPGPLIGEWILGENLYPLVEQLEPNQAAKVTGML</sequence>